<dbReference type="PANTHER" id="PTHR10000">
    <property type="entry name" value="PHOSPHOSERINE PHOSPHATASE"/>
    <property type="match status" value="1"/>
</dbReference>
<dbReference type="GO" id="GO:0016791">
    <property type="term" value="F:phosphatase activity"/>
    <property type="evidence" value="ECO:0007669"/>
    <property type="project" value="TreeGrafter"/>
</dbReference>
<dbReference type="GO" id="GO:0005829">
    <property type="term" value="C:cytosol"/>
    <property type="evidence" value="ECO:0007669"/>
    <property type="project" value="TreeGrafter"/>
</dbReference>
<dbReference type="PANTHER" id="PTHR10000:SF8">
    <property type="entry name" value="HAD SUPERFAMILY HYDROLASE-LIKE, TYPE 3"/>
    <property type="match status" value="1"/>
</dbReference>
<keyword evidence="2" id="KW-1185">Reference proteome</keyword>
<sequence>MPPEALSPRRPRLLVTDLDGTLLTSRRTVTDTTVAGLAAARDAGLTLAVASARPLRLIEAVLGPEVIKLFTALIVSNGAAVLDAATGTLLAEQALSPEHTRTAIERLRAQWPGAGFGWESGTEFGCDAAFLELTRTEPILRDAHPDRVTPEPAGTANQLVMSVAGIKPAELLAPAAAVLGGAYDVTDSLGGVTEVAPAGVSKATAAALWAKSIGLGLADVVAFGDEHNDLPLLTAAGLGVAMGNAADHVKAAARSVTAGNDEDGVARFLTEHLLPTLRGAQ</sequence>
<dbReference type="GO" id="GO:0000287">
    <property type="term" value="F:magnesium ion binding"/>
    <property type="evidence" value="ECO:0007669"/>
    <property type="project" value="TreeGrafter"/>
</dbReference>
<dbReference type="RefSeq" id="WP_179445143.1">
    <property type="nucleotide sequence ID" value="NZ_JACBZS010000001.1"/>
</dbReference>
<organism evidence="1 2">
    <name type="scientific">Naumannella cuiyingiana</name>
    <dbReference type="NCBI Taxonomy" id="1347891"/>
    <lineage>
        <taxon>Bacteria</taxon>
        <taxon>Bacillati</taxon>
        <taxon>Actinomycetota</taxon>
        <taxon>Actinomycetes</taxon>
        <taxon>Propionibacteriales</taxon>
        <taxon>Propionibacteriaceae</taxon>
        <taxon>Naumannella</taxon>
    </lineage>
</organism>
<dbReference type="EMBL" id="JACBZS010000001">
    <property type="protein sequence ID" value="NYI71302.1"/>
    <property type="molecule type" value="Genomic_DNA"/>
</dbReference>
<dbReference type="Pfam" id="PF08282">
    <property type="entry name" value="Hydrolase_3"/>
    <property type="match status" value="1"/>
</dbReference>
<dbReference type="NCBIfam" id="TIGR01484">
    <property type="entry name" value="HAD-SF-IIB"/>
    <property type="match status" value="1"/>
</dbReference>
<dbReference type="InterPro" id="IPR023214">
    <property type="entry name" value="HAD_sf"/>
</dbReference>
<proteinExistence type="predicted"/>
<gene>
    <name evidence="1" type="ORF">GGQ54_001862</name>
</gene>
<dbReference type="Gene3D" id="3.40.50.1000">
    <property type="entry name" value="HAD superfamily/HAD-like"/>
    <property type="match status" value="1"/>
</dbReference>
<evidence type="ECO:0008006" key="3">
    <source>
        <dbReference type="Google" id="ProtNLM"/>
    </source>
</evidence>
<dbReference type="InterPro" id="IPR000150">
    <property type="entry name" value="Cof"/>
</dbReference>
<protein>
    <recommendedName>
        <fullName evidence="3">HAD family phosphatase</fullName>
    </recommendedName>
</protein>
<reference evidence="1 2" key="1">
    <citation type="submission" date="2020-07" db="EMBL/GenBank/DDBJ databases">
        <title>Sequencing the genomes of 1000 actinobacteria strains.</title>
        <authorList>
            <person name="Klenk H.-P."/>
        </authorList>
    </citation>
    <scope>NUCLEOTIDE SEQUENCE [LARGE SCALE GENOMIC DNA]</scope>
    <source>
        <strain evidence="1 2">DSM 103164</strain>
    </source>
</reference>
<dbReference type="NCBIfam" id="TIGR00099">
    <property type="entry name" value="Cof-subfamily"/>
    <property type="match status" value="1"/>
</dbReference>
<dbReference type="Gene3D" id="3.30.1240.10">
    <property type="match status" value="1"/>
</dbReference>
<dbReference type="InterPro" id="IPR006379">
    <property type="entry name" value="HAD-SF_hydro_IIB"/>
</dbReference>
<dbReference type="Proteomes" id="UP000527616">
    <property type="component" value="Unassembled WGS sequence"/>
</dbReference>
<dbReference type="InterPro" id="IPR036412">
    <property type="entry name" value="HAD-like_sf"/>
</dbReference>
<evidence type="ECO:0000313" key="1">
    <source>
        <dbReference type="EMBL" id="NYI71302.1"/>
    </source>
</evidence>
<evidence type="ECO:0000313" key="2">
    <source>
        <dbReference type="Proteomes" id="UP000527616"/>
    </source>
</evidence>
<accession>A0A7Z0ILA2</accession>
<name>A0A7Z0ILA2_9ACTN</name>
<dbReference type="SUPFAM" id="SSF56784">
    <property type="entry name" value="HAD-like"/>
    <property type="match status" value="1"/>
</dbReference>
<dbReference type="AlphaFoldDB" id="A0A7Z0ILA2"/>
<comment type="caution">
    <text evidence="1">The sequence shown here is derived from an EMBL/GenBank/DDBJ whole genome shotgun (WGS) entry which is preliminary data.</text>
</comment>
<dbReference type="PROSITE" id="PS01228">
    <property type="entry name" value="COF_1"/>
    <property type="match status" value="1"/>
</dbReference>